<dbReference type="InterPro" id="IPR022312">
    <property type="entry name" value="DNA_pol_X"/>
</dbReference>
<dbReference type="Proteomes" id="UP001049176">
    <property type="component" value="Chromosome 8"/>
</dbReference>
<evidence type="ECO:0000256" key="6">
    <source>
        <dbReference type="ARBA" id="ARBA00049244"/>
    </source>
</evidence>
<comment type="similarity">
    <text evidence="7">Belongs to the DNA polymerase type-X family.</text>
</comment>
<dbReference type="EMBL" id="CM032188">
    <property type="protein sequence ID" value="KAG7088095.1"/>
    <property type="molecule type" value="Genomic_DNA"/>
</dbReference>
<protein>
    <recommendedName>
        <fullName evidence="7">DNA polymerase</fullName>
        <ecNumber evidence="7">2.7.7.7</ecNumber>
    </recommendedName>
</protein>
<dbReference type="InterPro" id="IPR002008">
    <property type="entry name" value="DNA_pol_X_beta-like"/>
</dbReference>
<keyword evidence="7" id="KW-0539">Nucleus</keyword>
<evidence type="ECO:0000313" key="9">
    <source>
        <dbReference type="EMBL" id="KAG7088095.1"/>
    </source>
</evidence>
<dbReference type="GO" id="GO:0003677">
    <property type="term" value="F:DNA binding"/>
    <property type="evidence" value="ECO:0007669"/>
    <property type="project" value="UniProtKB-UniRule"/>
</dbReference>
<dbReference type="GO" id="GO:0046872">
    <property type="term" value="F:metal ion binding"/>
    <property type="evidence" value="ECO:0007669"/>
    <property type="project" value="UniProtKB-UniRule"/>
</dbReference>
<evidence type="ECO:0000313" key="10">
    <source>
        <dbReference type="Proteomes" id="UP001049176"/>
    </source>
</evidence>
<dbReference type="InterPro" id="IPR010996">
    <property type="entry name" value="HHH_MUS81"/>
</dbReference>
<comment type="catalytic activity">
    <reaction evidence="6 7">
        <text>DNA(n) + a 2'-deoxyribonucleoside 5'-triphosphate = DNA(n+1) + diphosphate</text>
        <dbReference type="Rhea" id="RHEA:22508"/>
        <dbReference type="Rhea" id="RHEA-COMP:17339"/>
        <dbReference type="Rhea" id="RHEA-COMP:17340"/>
        <dbReference type="ChEBI" id="CHEBI:33019"/>
        <dbReference type="ChEBI" id="CHEBI:61560"/>
        <dbReference type="ChEBI" id="CHEBI:173112"/>
        <dbReference type="EC" id="2.7.7.7"/>
    </reaction>
</comment>
<dbReference type="InterPro" id="IPR002054">
    <property type="entry name" value="DNA-dir_DNA_pol_X"/>
</dbReference>
<reference evidence="9" key="1">
    <citation type="journal article" date="2021" name="Genome Biol. Evol.">
        <title>The assembled and annotated genome of the fairy-ring fungus Marasmius oreades.</title>
        <authorList>
            <person name="Hiltunen M."/>
            <person name="Ament-Velasquez S.L."/>
            <person name="Johannesson H."/>
        </authorList>
    </citation>
    <scope>NUCLEOTIDE SEQUENCE</scope>
    <source>
        <strain evidence="9">03SP1</strain>
    </source>
</reference>
<dbReference type="Pfam" id="PF14791">
    <property type="entry name" value="DNA_pol_B_thumb"/>
    <property type="match status" value="1"/>
</dbReference>
<dbReference type="GO" id="GO:0006303">
    <property type="term" value="P:double-strand break repair via nonhomologous end joining"/>
    <property type="evidence" value="ECO:0007669"/>
    <property type="project" value="TreeGrafter"/>
</dbReference>
<organism evidence="9 10">
    <name type="scientific">Marasmius oreades</name>
    <name type="common">fairy-ring Marasmius</name>
    <dbReference type="NCBI Taxonomy" id="181124"/>
    <lineage>
        <taxon>Eukaryota</taxon>
        <taxon>Fungi</taxon>
        <taxon>Dikarya</taxon>
        <taxon>Basidiomycota</taxon>
        <taxon>Agaricomycotina</taxon>
        <taxon>Agaricomycetes</taxon>
        <taxon>Agaricomycetidae</taxon>
        <taxon>Agaricales</taxon>
        <taxon>Marasmiineae</taxon>
        <taxon>Marasmiaceae</taxon>
        <taxon>Marasmius</taxon>
    </lineage>
</organism>
<evidence type="ECO:0000256" key="1">
    <source>
        <dbReference type="ARBA" id="ARBA00022679"/>
    </source>
</evidence>
<comment type="subcellular location">
    <subcellularLocation>
        <location evidence="7">Nucleus</location>
    </subcellularLocation>
</comment>
<dbReference type="SMART" id="SM00483">
    <property type="entry name" value="POLXc"/>
    <property type="match status" value="1"/>
</dbReference>
<dbReference type="EC" id="2.7.7.7" evidence="7"/>
<evidence type="ECO:0000259" key="8">
    <source>
        <dbReference type="SMART" id="SM00483"/>
    </source>
</evidence>
<dbReference type="Gene3D" id="1.10.150.110">
    <property type="entry name" value="DNA polymerase beta, N-terminal domain-like"/>
    <property type="match status" value="1"/>
</dbReference>
<dbReference type="Pfam" id="PF14716">
    <property type="entry name" value="HHH_8"/>
    <property type="match status" value="1"/>
</dbReference>
<keyword evidence="10" id="KW-1185">Reference proteome</keyword>
<evidence type="ECO:0000256" key="5">
    <source>
        <dbReference type="ARBA" id="ARBA00023204"/>
    </source>
</evidence>
<dbReference type="InterPro" id="IPR043519">
    <property type="entry name" value="NT_sf"/>
</dbReference>
<dbReference type="InterPro" id="IPR027421">
    <property type="entry name" value="DNA_pol_lamdba_lyase_dom_sf"/>
</dbReference>
<dbReference type="AlphaFoldDB" id="A0A9P7RR07"/>
<dbReference type="InterPro" id="IPR037160">
    <property type="entry name" value="DNA_Pol_thumb_sf"/>
</dbReference>
<keyword evidence="5 7" id="KW-0234">DNA repair</keyword>
<proteinExistence type="inferred from homology"/>
<keyword evidence="4 7" id="KW-0239">DNA-directed DNA polymerase</keyword>
<evidence type="ECO:0000256" key="7">
    <source>
        <dbReference type="RuleBase" id="RU366014"/>
    </source>
</evidence>
<comment type="caution">
    <text evidence="9">The sequence shown here is derived from an EMBL/GenBank/DDBJ whole genome shotgun (WGS) entry which is preliminary data.</text>
</comment>
<dbReference type="GeneID" id="66081196"/>
<accession>A0A9P7RR07</accession>
<dbReference type="SUPFAM" id="SSF81301">
    <property type="entry name" value="Nucleotidyltransferase"/>
    <property type="match status" value="1"/>
</dbReference>
<dbReference type="Gene3D" id="3.30.460.10">
    <property type="entry name" value="Beta Polymerase, domain 2"/>
    <property type="match status" value="1"/>
</dbReference>
<dbReference type="PANTHER" id="PTHR11276:SF28">
    <property type="entry name" value="DNA POLYMERASE LAMBDA"/>
    <property type="match status" value="1"/>
</dbReference>
<dbReference type="PRINTS" id="PR00870">
    <property type="entry name" value="DNAPOLXBETA"/>
</dbReference>
<dbReference type="GO" id="GO:0005634">
    <property type="term" value="C:nucleus"/>
    <property type="evidence" value="ECO:0007669"/>
    <property type="project" value="UniProtKB-SubCell"/>
</dbReference>
<dbReference type="Gene3D" id="3.30.210.10">
    <property type="entry name" value="DNA polymerase, thumb domain"/>
    <property type="match status" value="1"/>
</dbReference>
<keyword evidence="2 7" id="KW-0548">Nucleotidyltransferase</keyword>
<dbReference type="OrthoDB" id="205514at2759"/>
<name>A0A9P7RR07_9AGAR</name>
<evidence type="ECO:0000256" key="2">
    <source>
        <dbReference type="ARBA" id="ARBA00022695"/>
    </source>
</evidence>
<dbReference type="PANTHER" id="PTHR11276">
    <property type="entry name" value="DNA POLYMERASE TYPE-X FAMILY MEMBER"/>
    <property type="match status" value="1"/>
</dbReference>
<dbReference type="RefSeq" id="XP_043004566.1">
    <property type="nucleotide sequence ID" value="XM_043157200.1"/>
</dbReference>
<sequence>MLSRALQKKPFVTGSANWNSVRRSSNDAILKMLRHCQETEKSRPKRNLYRLRAFRKAITTIEGMDKPITSANEIAKVEGIGRGIRNRIQTLLDTGDLETAVSEDSQKQRLRDALGKVPFLGPTTIAQLIEAGCSSVYDIQRPKLLALLKPKQRVGIKYLQQLALPVSLVEAEKVKDFIQQTIPPDYQILLCGTHRRAHPSPESITLLLIHASQVYLPLPEQLGPPDPNNIKIQGRGTTYFRARNGYTKNEERTRSSLLQHIMPRLQDRGLIADTTKDHMWKWTGIVRVPERGDADEDIEISAVTNRKRAIEEVRGRFVRLEINLAPQKSLGAATIALTGDNEFIRTVQRQAAKMGMLLNEFGLWKWMPYNNTSAPGTATGVERGGSWRLMPSDSEEVIFAELGMEYVPPEKRGYLYLVQKQKRKGLA</sequence>
<gene>
    <name evidence="9" type="ORF">E1B28_012121</name>
</gene>
<keyword evidence="1 7" id="KW-0808">Transferase</keyword>
<evidence type="ECO:0000256" key="4">
    <source>
        <dbReference type="ARBA" id="ARBA00022932"/>
    </source>
</evidence>
<feature type="domain" description="DNA-directed DNA polymerase X" evidence="8">
    <location>
        <begin position="24"/>
        <end position="413"/>
    </location>
</feature>
<dbReference type="GO" id="GO:0003887">
    <property type="term" value="F:DNA-directed DNA polymerase activity"/>
    <property type="evidence" value="ECO:0007669"/>
    <property type="project" value="UniProtKB-UniRule"/>
</dbReference>
<dbReference type="SUPFAM" id="SSF47802">
    <property type="entry name" value="DNA polymerase beta, N-terminal domain-like"/>
    <property type="match status" value="1"/>
</dbReference>
<keyword evidence="3 7" id="KW-0227">DNA damage</keyword>
<comment type="function">
    <text evidence="7">DNA polymerase that functions in several pathways of DNA repair. Involved in base excision repair (BER) responsible for repair of lesions that give rise to abasic (AP) sites in DNA. Also contributes to DNA double-strand break repair by non-homologous end joining and homologous recombination. Has both template-dependent and template-independent (terminal transferase) DNA polymerase activities. Has also a 5'-deoxyribose-5-phosphate lyase (dRP lyase) activity.</text>
</comment>
<dbReference type="InterPro" id="IPR029398">
    <property type="entry name" value="PolB_thumb"/>
</dbReference>
<evidence type="ECO:0000256" key="3">
    <source>
        <dbReference type="ARBA" id="ARBA00022763"/>
    </source>
</evidence>
<dbReference type="KEGG" id="more:E1B28_012121"/>